<feature type="region of interest" description="Disordered" evidence="1">
    <location>
        <begin position="49"/>
        <end position="84"/>
    </location>
</feature>
<protein>
    <submittedName>
        <fullName evidence="2">Uncharacterized protein</fullName>
    </submittedName>
</protein>
<name>A8NKU5_COPC7</name>
<keyword evidence="3" id="KW-1185">Reference proteome</keyword>
<dbReference type="Proteomes" id="UP000001861">
    <property type="component" value="Unassembled WGS sequence"/>
</dbReference>
<feature type="compositionally biased region" description="Polar residues" evidence="1">
    <location>
        <begin position="70"/>
        <end position="79"/>
    </location>
</feature>
<dbReference type="InParanoid" id="A8NKU5"/>
<dbReference type="EMBL" id="AACS02000010">
    <property type="protein sequence ID" value="EAU87271.1"/>
    <property type="molecule type" value="Genomic_DNA"/>
</dbReference>
<organism evidence="2 3">
    <name type="scientific">Coprinopsis cinerea (strain Okayama-7 / 130 / ATCC MYA-4618 / FGSC 9003)</name>
    <name type="common">Inky cap fungus</name>
    <name type="synonym">Hormographiella aspergillata</name>
    <dbReference type="NCBI Taxonomy" id="240176"/>
    <lineage>
        <taxon>Eukaryota</taxon>
        <taxon>Fungi</taxon>
        <taxon>Dikarya</taxon>
        <taxon>Basidiomycota</taxon>
        <taxon>Agaricomycotina</taxon>
        <taxon>Agaricomycetes</taxon>
        <taxon>Agaricomycetidae</taxon>
        <taxon>Agaricales</taxon>
        <taxon>Agaricineae</taxon>
        <taxon>Psathyrellaceae</taxon>
        <taxon>Coprinopsis</taxon>
    </lineage>
</organism>
<evidence type="ECO:0000313" key="2">
    <source>
        <dbReference type="EMBL" id="EAU87271.1"/>
    </source>
</evidence>
<dbReference type="AlphaFoldDB" id="A8NKU5"/>
<accession>A8NKU5</accession>
<dbReference type="GeneID" id="6011063"/>
<dbReference type="RefSeq" id="XP_001834547.1">
    <property type="nucleotide sequence ID" value="XM_001834495.1"/>
</dbReference>
<reference evidence="2 3" key="1">
    <citation type="journal article" date="2010" name="Proc. Natl. Acad. Sci. U.S.A.">
        <title>Insights into evolution of multicellular fungi from the assembled chromosomes of the mushroom Coprinopsis cinerea (Coprinus cinereus).</title>
        <authorList>
            <person name="Stajich J.E."/>
            <person name="Wilke S.K."/>
            <person name="Ahren D."/>
            <person name="Au C.H."/>
            <person name="Birren B.W."/>
            <person name="Borodovsky M."/>
            <person name="Burns C."/>
            <person name="Canback B."/>
            <person name="Casselton L.A."/>
            <person name="Cheng C.K."/>
            <person name="Deng J."/>
            <person name="Dietrich F.S."/>
            <person name="Fargo D.C."/>
            <person name="Farman M.L."/>
            <person name="Gathman A.C."/>
            <person name="Goldberg J."/>
            <person name="Guigo R."/>
            <person name="Hoegger P.J."/>
            <person name="Hooker J.B."/>
            <person name="Huggins A."/>
            <person name="James T.Y."/>
            <person name="Kamada T."/>
            <person name="Kilaru S."/>
            <person name="Kodira C."/>
            <person name="Kues U."/>
            <person name="Kupfer D."/>
            <person name="Kwan H.S."/>
            <person name="Lomsadze A."/>
            <person name="Li W."/>
            <person name="Lilly W.W."/>
            <person name="Ma L.J."/>
            <person name="Mackey A.J."/>
            <person name="Manning G."/>
            <person name="Martin F."/>
            <person name="Muraguchi H."/>
            <person name="Natvig D.O."/>
            <person name="Palmerini H."/>
            <person name="Ramesh M.A."/>
            <person name="Rehmeyer C.J."/>
            <person name="Roe B.A."/>
            <person name="Shenoy N."/>
            <person name="Stanke M."/>
            <person name="Ter-Hovhannisyan V."/>
            <person name="Tunlid A."/>
            <person name="Velagapudi R."/>
            <person name="Vision T.J."/>
            <person name="Zeng Q."/>
            <person name="Zolan M.E."/>
            <person name="Pukkila P.J."/>
        </authorList>
    </citation>
    <scope>NUCLEOTIDE SEQUENCE [LARGE SCALE GENOMIC DNA]</scope>
    <source>
        <strain evidence="3">Okayama-7 / 130 / ATCC MYA-4618 / FGSC 9003</strain>
    </source>
</reference>
<evidence type="ECO:0000313" key="3">
    <source>
        <dbReference type="Proteomes" id="UP000001861"/>
    </source>
</evidence>
<comment type="caution">
    <text evidence="2">The sequence shown here is derived from an EMBL/GenBank/DDBJ whole genome shotgun (WGS) entry which is preliminary data.</text>
</comment>
<evidence type="ECO:0000256" key="1">
    <source>
        <dbReference type="SAM" id="MobiDB-lite"/>
    </source>
</evidence>
<dbReference type="VEuPathDB" id="FungiDB:CC1G_10865"/>
<gene>
    <name evidence="2" type="ORF">CC1G_10865</name>
</gene>
<proteinExistence type="predicted"/>
<sequence length="160" mass="18603">MRDIKSRQHPVARGRGKSFVNREVEEECVALSSASQEQYQLEAPPAGYYPYQQCSTSNPPASPLSPIELSAQTSSTSEPKPTEHWDQFPLEYEVCYRRNDDFRWLYEEAAMGMTSEHPPVFAQAHDIHTSNYLPHQYPQYDQSFHHRNLAQPVYPWAWSR</sequence>
<dbReference type="KEGG" id="cci:CC1G_10865"/>